<keyword evidence="3" id="KW-1185">Reference proteome</keyword>
<comment type="caution">
    <text evidence="2">The sequence shown here is derived from an EMBL/GenBank/DDBJ whole genome shotgun (WGS) entry which is preliminary data.</text>
</comment>
<evidence type="ECO:0000256" key="1">
    <source>
        <dbReference type="SAM" id="Phobius"/>
    </source>
</evidence>
<sequence length="87" mass="9879">MMRHRDTGVLCVEASEGREYPLPVGGAVEDRVPRRARAMRARALAVEEMWRHPELRPGREVDAVGQGMTMMTMSWMLFVTTMMAAWG</sequence>
<proteinExistence type="predicted"/>
<dbReference type="EMBL" id="VKHT01001002">
    <property type="protein sequence ID" value="MBB0246624.1"/>
    <property type="molecule type" value="Genomic_DNA"/>
</dbReference>
<accession>A0A7W3Y394</accession>
<gene>
    <name evidence="2" type="ORF">FNQ90_21530</name>
</gene>
<keyword evidence="1" id="KW-1133">Transmembrane helix</keyword>
<organism evidence="2 3">
    <name type="scientific">Streptomyces alkaliphilus</name>
    <dbReference type="NCBI Taxonomy" id="1472722"/>
    <lineage>
        <taxon>Bacteria</taxon>
        <taxon>Bacillati</taxon>
        <taxon>Actinomycetota</taxon>
        <taxon>Actinomycetes</taxon>
        <taxon>Kitasatosporales</taxon>
        <taxon>Streptomycetaceae</taxon>
        <taxon>Streptomyces</taxon>
    </lineage>
</organism>
<dbReference type="Proteomes" id="UP000538929">
    <property type="component" value="Unassembled WGS sequence"/>
</dbReference>
<feature type="transmembrane region" description="Helical" evidence="1">
    <location>
        <begin position="63"/>
        <end position="86"/>
    </location>
</feature>
<keyword evidence="1" id="KW-0812">Transmembrane</keyword>
<evidence type="ECO:0000313" key="3">
    <source>
        <dbReference type="Proteomes" id="UP000538929"/>
    </source>
</evidence>
<evidence type="ECO:0000313" key="2">
    <source>
        <dbReference type="EMBL" id="MBB0246624.1"/>
    </source>
</evidence>
<reference evidence="3" key="1">
    <citation type="submission" date="2019-10" db="EMBL/GenBank/DDBJ databases">
        <title>Streptomyces sp. nov., a novel actinobacterium isolated from alkaline environment.</title>
        <authorList>
            <person name="Golinska P."/>
        </authorList>
    </citation>
    <scope>NUCLEOTIDE SEQUENCE [LARGE SCALE GENOMIC DNA]</scope>
    <source>
        <strain evidence="3">DSM 42118</strain>
    </source>
</reference>
<dbReference type="AlphaFoldDB" id="A0A7W3Y394"/>
<keyword evidence="1" id="KW-0472">Membrane</keyword>
<protein>
    <submittedName>
        <fullName evidence="2">Uncharacterized protein</fullName>
    </submittedName>
</protein>
<name>A0A7W3Y394_9ACTN</name>